<protein>
    <submittedName>
        <fullName evidence="1">Uncharacterized protein</fullName>
    </submittedName>
</protein>
<organism evidence="1 2">
    <name type="scientific">Luteolibacter luteus</name>
    <dbReference type="NCBI Taxonomy" id="2728835"/>
    <lineage>
        <taxon>Bacteria</taxon>
        <taxon>Pseudomonadati</taxon>
        <taxon>Verrucomicrobiota</taxon>
        <taxon>Verrucomicrobiia</taxon>
        <taxon>Verrucomicrobiales</taxon>
        <taxon>Verrucomicrobiaceae</taxon>
        <taxon>Luteolibacter</taxon>
    </lineage>
</organism>
<evidence type="ECO:0000313" key="1">
    <source>
        <dbReference type="EMBL" id="QJE96600.1"/>
    </source>
</evidence>
<reference evidence="1 2" key="1">
    <citation type="submission" date="2020-04" db="EMBL/GenBank/DDBJ databases">
        <title>Luteolibacter sp. G-1-1-1 isolated from soil.</title>
        <authorList>
            <person name="Dahal R.H."/>
        </authorList>
    </citation>
    <scope>NUCLEOTIDE SEQUENCE [LARGE SCALE GENOMIC DNA]</scope>
    <source>
        <strain evidence="1 2">G-1-1-1</strain>
    </source>
</reference>
<accession>A0A858RK72</accession>
<dbReference type="RefSeq" id="WP_169455001.1">
    <property type="nucleotide sequence ID" value="NZ_CP051774.1"/>
</dbReference>
<evidence type="ECO:0000313" key="2">
    <source>
        <dbReference type="Proteomes" id="UP000501812"/>
    </source>
</evidence>
<name>A0A858RK72_9BACT</name>
<dbReference type="KEGG" id="luo:HHL09_12665"/>
<dbReference type="Proteomes" id="UP000501812">
    <property type="component" value="Chromosome"/>
</dbReference>
<dbReference type="AlphaFoldDB" id="A0A858RK72"/>
<proteinExistence type="predicted"/>
<keyword evidence="2" id="KW-1185">Reference proteome</keyword>
<sequence length="330" mass="37817">MDTDPASRATAVRRALSKCNTDALFQWLADENLGGRDTNLVVLELIDRLGWKAWDLAIEKEDPAQRKRLTNLLLWGYSERDPWKAYELWKAERSNYEDSEWGIAAYGGALGEATKLSASRVMEILDELPDLPDRSSIWLRNVEFSSDFDFKTVLEFLIDQDSQPRMIPNDLLRRWSVRSPAEAAEWLASHPEVLDIEHLRDDAENTSFFPDDPASPDFKSIVQALDRLPSDFLDDLWGSAVIGSDGKVRAGTLAAADEMGRREDFLREVLLQTRFQDQPDSSWELVPREERRHLVELVEQSWAKDPKSPVEVRAHERWRKGLNEAWGIGP</sequence>
<gene>
    <name evidence="1" type="ORF">HHL09_12665</name>
</gene>
<dbReference type="EMBL" id="CP051774">
    <property type="protein sequence ID" value="QJE96600.1"/>
    <property type="molecule type" value="Genomic_DNA"/>
</dbReference>